<protein>
    <submittedName>
        <fullName evidence="2">Uncharacterized protein</fullName>
    </submittedName>
</protein>
<dbReference type="RefSeq" id="WP_127028763.1">
    <property type="nucleotide sequence ID" value="NZ_RYFG02000101.1"/>
</dbReference>
<dbReference type="EMBL" id="RYFG02000101">
    <property type="protein sequence ID" value="TRW93311.1"/>
    <property type="molecule type" value="Genomic_DNA"/>
</dbReference>
<organism evidence="2 3">
    <name type="scientific">Candidatus Methylobacter oryzae</name>
    <dbReference type="NCBI Taxonomy" id="2497749"/>
    <lineage>
        <taxon>Bacteria</taxon>
        <taxon>Pseudomonadati</taxon>
        <taxon>Pseudomonadota</taxon>
        <taxon>Gammaproteobacteria</taxon>
        <taxon>Methylococcales</taxon>
        <taxon>Methylococcaceae</taxon>
        <taxon>Methylobacter</taxon>
    </lineage>
</organism>
<dbReference type="Proteomes" id="UP000733744">
    <property type="component" value="Unassembled WGS sequence"/>
</dbReference>
<feature type="chain" id="PRO_5045739035" evidence="1">
    <location>
        <begin position="27"/>
        <end position="333"/>
    </location>
</feature>
<keyword evidence="1" id="KW-0732">Signal</keyword>
<evidence type="ECO:0000256" key="1">
    <source>
        <dbReference type="SAM" id="SignalP"/>
    </source>
</evidence>
<evidence type="ECO:0000313" key="3">
    <source>
        <dbReference type="Proteomes" id="UP000733744"/>
    </source>
</evidence>
<feature type="signal peptide" evidence="1">
    <location>
        <begin position="1"/>
        <end position="26"/>
    </location>
</feature>
<comment type="caution">
    <text evidence="2">The sequence shown here is derived from an EMBL/GenBank/DDBJ whole genome shotgun (WGS) entry which is preliminary data.</text>
</comment>
<name>A0ABY3CAL3_9GAMM</name>
<evidence type="ECO:0000313" key="2">
    <source>
        <dbReference type="EMBL" id="TRW93311.1"/>
    </source>
</evidence>
<keyword evidence="3" id="KW-1185">Reference proteome</keyword>
<gene>
    <name evidence="2" type="ORF">EKO24_012730</name>
</gene>
<proteinExistence type="predicted"/>
<accession>A0ABY3CAL3</accession>
<reference evidence="2 3" key="1">
    <citation type="journal article" date="2019" name="Antonie Van Leeuwenhoek">
        <title>Description of 'Ca. Methylobacter oryzae' KRF1, a novel species from the environmentally important Methylobacter clade 2.</title>
        <authorList>
            <person name="Khatri K."/>
            <person name="Mohite J.A."/>
            <person name="Pandit P.S."/>
            <person name="Bahulikar R."/>
            <person name="Rahalkar M.C."/>
        </authorList>
    </citation>
    <scope>NUCLEOTIDE SEQUENCE [LARGE SCALE GENOMIC DNA]</scope>
    <source>
        <strain evidence="2 3">KRF1</strain>
    </source>
</reference>
<sequence length="333" mass="34287">MNNAIQPIFKTTLIAAGLTVAMGASAAGMDMSASTSSKWFNGDSIVEPGTTIQAIAANSNKNSYTSNPALKNNAWGMQGAWLSFNVPTRSTVLVTLTSPTTNAPGFTVYRTDGSFTGTGTGTPADTKDAIHSFNQVGQAGTAGVVWATDDSVTGSLTGNTTVNGIVETLGYVNGSGIEYINGFGGVIKAGANDTSIDNLYENGVFGNIATEGNTNYANLTLVNLAPGYYTIFLGGTNTNDTAGSTPIDVKVSALGTPASDCLLNAQEKAHPDLLPATGAPSQSVTTYYYRGYSRTNSYLGISSTDNHLYYVGTDGKMQDQGAAAGLMMAAGCK</sequence>